<comment type="similarity">
    <text evidence="1">Belongs to the protein kinase superfamily. STE Ser/Thr protein kinase family. MAP kinase kinase kinase subfamily.</text>
</comment>
<evidence type="ECO:0000313" key="9">
    <source>
        <dbReference type="Proteomes" id="UP000077266"/>
    </source>
</evidence>
<dbReference type="Proteomes" id="UP000077266">
    <property type="component" value="Unassembled WGS sequence"/>
</dbReference>
<dbReference type="OrthoDB" id="3248549at2759"/>
<gene>
    <name evidence="8" type="ORF">EXIGLDRAFT_561408</name>
</gene>
<dbReference type="AlphaFoldDB" id="A0A165C059"/>
<dbReference type="SUPFAM" id="SSF56112">
    <property type="entry name" value="Protein kinase-like (PK-like)"/>
    <property type="match status" value="1"/>
</dbReference>
<dbReference type="STRING" id="1314781.A0A165C059"/>
<dbReference type="InterPro" id="IPR011009">
    <property type="entry name" value="Kinase-like_dom_sf"/>
</dbReference>
<keyword evidence="2" id="KW-0723">Serine/threonine-protein kinase</keyword>
<dbReference type="GO" id="GO:0004674">
    <property type="term" value="F:protein serine/threonine kinase activity"/>
    <property type="evidence" value="ECO:0007669"/>
    <property type="project" value="UniProtKB-KW"/>
</dbReference>
<dbReference type="InterPro" id="IPR008271">
    <property type="entry name" value="Ser/Thr_kinase_AS"/>
</dbReference>
<dbReference type="InParanoid" id="A0A165C059"/>
<evidence type="ECO:0000256" key="5">
    <source>
        <dbReference type="ARBA" id="ARBA00022777"/>
    </source>
</evidence>
<dbReference type="PANTHER" id="PTHR11584:SF369">
    <property type="entry name" value="MITOGEN-ACTIVATED PROTEIN KINASE KINASE KINASE 19-RELATED"/>
    <property type="match status" value="1"/>
</dbReference>
<evidence type="ECO:0000256" key="2">
    <source>
        <dbReference type="ARBA" id="ARBA00022527"/>
    </source>
</evidence>
<evidence type="ECO:0000259" key="7">
    <source>
        <dbReference type="PROSITE" id="PS50011"/>
    </source>
</evidence>
<dbReference type="Gene3D" id="1.10.510.10">
    <property type="entry name" value="Transferase(Phosphotransferase) domain 1"/>
    <property type="match status" value="1"/>
</dbReference>
<evidence type="ECO:0000256" key="4">
    <source>
        <dbReference type="ARBA" id="ARBA00022741"/>
    </source>
</evidence>
<keyword evidence="5 8" id="KW-0418">Kinase</keyword>
<feature type="non-terminal residue" evidence="8">
    <location>
        <position position="1"/>
    </location>
</feature>
<evidence type="ECO:0000256" key="3">
    <source>
        <dbReference type="ARBA" id="ARBA00022679"/>
    </source>
</evidence>
<dbReference type="PROSITE" id="PS50011">
    <property type="entry name" value="PROTEIN_KINASE_DOM"/>
    <property type="match status" value="1"/>
</dbReference>
<proteinExistence type="inferred from homology"/>
<keyword evidence="6" id="KW-0067">ATP-binding</keyword>
<dbReference type="PANTHER" id="PTHR11584">
    <property type="entry name" value="SERINE/THREONINE PROTEIN KINASE"/>
    <property type="match status" value="1"/>
</dbReference>
<keyword evidence="4" id="KW-0547">Nucleotide-binding</keyword>
<dbReference type="EMBL" id="KV426382">
    <property type="protein sequence ID" value="KZV81568.1"/>
    <property type="molecule type" value="Genomic_DNA"/>
</dbReference>
<dbReference type="Pfam" id="PF00069">
    <property type="entry name" value="Pkinase"/>
    <property type="match status" value="1"/>
</dbReference>
<dbReference type="InterPro" id="IPR000719">
    <property type="entry name" value="Prot_kinase_dom"/>
</dbReference>
<dbReference type="GO" id="GO:0005524">
    <property type="term" value="F:ATP binding"/>
    <property type="evidence" value="ECO:0007669"/>
    <property type="project" value="UniProtKB-KW"/>
</dbReference>
<reference evidence="8 9" key="1">
    <citation type="journal article" date="2016" name="Mol. Biol. Evol.">
        <title>Comparative Genomics of Early-Diverging Mushroom-Forming Fungi Provides Insights into the Origins of Lignocellulose Decay Capabilities.</title>
        <authorList>
            <person name="Nagy L.G."/>
            <person name="Riley R."/>
            <person name="Tritt A."/>
            <person name="Adam C."/>
            <person name="Daum C."/>
            <person name="Floudas D."/>
            <person name="Sun H."/>
            <person name="Yadav J.S."/>
            <person name="Pangilinan J."/>
            <person name="Larsson K.H."/>
            <person name="Matsuura K."/>
            <person name="Barry K."/>
            <person name="Labutti K."/>
            <person name="Kuo R."/>
            <person name="Ohm R.A."/>
            <person name="Bhattacharya S.S."/>
            <person name="Shirouzu T."/>
            <person name="Yoshinaga Y."/>
            <person name="Martin F.M."/>
            <person name="Grigoriev I.V."/>
            <person name="Hibbett D.S."/>
        </authorList>
    </citation>
    <scope>NUCLEOTIDE SEQUENCE [LARGE SCALE GENOMIC DNA]</scope>
    <source>
        <strain evidence="8 9">HHB12029</strain>
    </source>
</reference>
<sequence>IVHGDLKGANILVADDGTARLCDFGFAKVLAEVSSSLTSQSTLKGTLRWMAPELIDEEDARHTVWSDIWAFGCVLYEVT</sequence>
<evidence type="ECO:0000256" key="1">
    <source>
        <dbReference type="ARBA" id="ARBA00006529"/>
    </source>
</evidence>
<accession>A0A165C059</accession>
<keyword evidence="9" id="KW-1185">Reference proteome</keyword>
<feature type="domain" description="Protein kinase" evidence="7">
    <location>
        <begin position="1"/>
        <end position="79"/>
    </location>
</feature>
<protein>
    <submittedName>
        <fullName evidence="8">Kinase-like protein</fullName>
    </submittedName>
</protein>
<dbReference type="PROSITE" id="PS00108">
    <property type="entry name" value="PROTEIN_KINASE_ST"/>
    <property type="match status" value="1"/>
</dbReference>
<name>A0A165C059_EXIGL</name>
<evidence type="ECO:0000256" key="6">
    <source>
        <dbReference type="ARBA" id="ARBA00022840"/>
    </source>
</evidence>
<evidence type="ECO:0000313" key="8">
    <source>
        <dbReference type="EMBL" id="KZV81568.1"/>
    </source>
</evidence>
<organism evidence="8 9">
    <name type="scientific">Exidia glandulosa HHB12029</name>
    <dbReference type="NCBI Taxonomy" id="1314781"/>
    <lineage>
        <taxon>Eukaryota</taxon>
        <taxon>Fungi</taxon>
        <taxon>Dikarya</taxon>
        <taxon>Basidiomycota</taxon>
        <taxon>Agaricomycotina</taxon>
        <taxon>Agaricomycetes</taxon>
        <taxon>Auriculariales</taxon>
        <taxon>Exidiaceae</taxon>
        <taxon>Exidia</taxon>
    </lineage>
</organism>
<keyword evidence="3" id="KW-0808">Transferase</keyword>
<feature type="non-terminal residue" evidence="8">
    <location>
        <position position="79"/>
    </location>
</feature>